<dbReference type="EMBL" id="SNXC01000002">
    <property type="protein sequence ID" value="TDP01258.1"/>
    <property type="molecule type" value="Genomic_DNA"/>
</dbReference>
<keyword evidence="2" id="KW-0313">Glucose metabolism</keyword>
<evidence type="ECO:0000313" key="4">
    <source>
        <dbReference type="Proteomes" id="UP000294656"/>
    </source>
</evidence>
<evidence type="ECO:0000256" key="2">
    <source>
        <dbReference type="ARBA" id="ARBA00022526"/>
    </source>
</evidence>
<dbReference type="InterPro" id="IPR019405">
    <property type="entry name" value="Lactonase_7-beta_prop"/>
</dbReference>
<comment type="similarity">
    <text evidence="1">Belongs to the cycloisomerase 2 family.</text>
</comment>
<keyword evidence="2" id="KW-0119">Carbohydrate metabolism</keyword>
<gene>
    <name evidence="3" type="ORF">DFP79_0160</name>
</gene>
<dbReference type="InterPro" id="IPR011045">
    <property type="entry name" value="N2O_reductase_N"/>
</dbReference>
<protein>
    <submittedName>
        <fullName evidence="3">6-phosphogluconolactonase</fullName>
    </submittedName>
</protein>
<dbReference type="InterPro" id="IPR015943">
    <property type="entry name" value="WD40/YVTN_repeat-like_dom_sf"/>
</dbReference>
<dbReference type="RefSeq" id="WP_166637609.1">
    <property type="nucleotide sequence ID" value="NZ_SNXC01000002.1"/>
</dbReference>
<dbReference type="GO" id="GO:0017057">
    <property type="term" value="F:6-phosphogluconolactonase activity"/>
    <property type="evidence" value="ECO:0007669"/>
    <property type="project" value="TreeGrafter"/>
</dbReference>
<proteinExistence type="inferred from homology"/>
<dbReference type="SUPFAM" id="SSF50974">
    <property type="entry name" value="Nitrous oxide reductase, N-terminal domain"/>
    <property type="match status" value="1"/>
</dbReference>
<accession>A0A4R6MH54</accession>
<dbReference type="GO" id="GO:0006006">
    <property type="term" value="P:glucose metabolic process"/>
    <property type="evidence" value="ECO:0007669"/>
    <property type="project" value="UniProtKB-KW"/>
</dbReference>
<dbReference type="InterPro" id="IPR050282">
    <property type="entry name" value="Cycloisomerase_2"/>
</dbReference>
<dbReference type="GO" id="GO:0005829">
    <property type="term" value="C:cytosol"/>
    <property type="evidence" value="ECO:0007669"/>
    <property type="project" value="TreeGrafter"/>
</dbReference>
<dbReference type="PANTHER" id="PTHR30344">
    <property type="entry name" value="6-PHOSPHOGLUCONOLACTONASE-RELATED"/>
    <property type="match status" value="1"/>
</dbReference>
<name>A0A4R6MH54_9GAMM</name>
<dbReference type="Gene3D" id="2.130.10.10">
    <property type="entry name" value="YVTN repeat-like/Quinoprotein amine dehydrogenase"/>
    <property type="match status" value="1"/>
</dbReference>
<dbReference type="Pfam" id="PF10282">
    <property type="entry name" value="Lactonase"/>
    <property type="match status" value="1"/>
</dbReference>
<dbReference type="AlphaFoldDB" id="A0A4R6MH54"/>
<comment type="caution">
    <text evidence="3">The sequence shown here is derived from an EMBL/GenBank/DDBJ whole genome shotgun (WGS) entry which is preliminary data.</text>
</comment>
<reference evidence="3 4" key="1">
    <citation type="submission" date="2019-03" db="EMBL/GenBank/DDBJ databases">
        <title>Genomic Encyclopedia of Type Strains, Phase III (KMG-III): the genomes of soil and plant-associated and newly described type strains.</title>
        <authorList>
            <person name="Whitman W."/>
        </authorList>
    </citation>
    <scope>NUCLEOTIDE SEQUENCE [LARGE SCALE GENOMIC DNA]</scope>
    <source>
        <strain evidence="3 4">CECT 7378</strain>
    </source>
</reference>
<evidence type="ECO:0000313" key="3">
    <source>
        <dbReference type="EMBL" id="TDP01258.1"/>
    </source>
</evidence>
<evidence type="ECO:0000256" key="1">
    <source>
        <dbReference type="ARBA" id="ARBA00005564"/>
    </source>
</evidence>
<organism evidence="3 4">
    <name type="scientific">Marinomonas balearica</name>
    <dbReference type="NCBI Taxonomy" id="491947"/>
    <lineage>
        <taxon>Bacteria</taxon>
        <taxon>Pseudomonadati</taxon>
        <taxon>Pseudomonadota</taxon>
        <taxon>Gammaproteobacteria</taxon>
        <taxon>Oceanospirillales</taxon>
        <taxon>Oceanospirillaceae</taxon>
        <taxon>Marinomonas</taxon>
    </lineage>
</organism>
<dbReference type="PANTHER" id="PTHR30344:SF1">
    <property type="entry name" value="6-PHOSPHOGLUCONOLACTONASE"/>
    <property type="match status" value="1"/>
</dbReference>
<sequence length="346" mass="38339">MDQIELSYDLYIGCARSNDIVHCRLNAQSGFLSKVSHLALPDVQKFGGTLPLAISPEGQHLYAACRGEPHAIHTFLIKNNGALVHQKTTNIEKNLAYIWASKYDDILYSASYVDHDISLYQIDNDHTIGKSPISANIGAHSHMFRSIKRDGQMFAFASSLGSDQICMWSAAPFIKHAALEQPDTTLQLAKGTGPRHIGFHPTLNFIYVIGELNGTITAIQYTQNKLTVQQEMLLSACLYNPRNDIAAADIHIRHDGQFLYASEKCSSTIDVFALNEKGAMSHVQTVQTEERPRSIALTRDSVFLIAAGQSSNHIACYAIHPHSGHLTFKSRLKVGKSPDWIELRPV</sequence>
<keyword evidence="4" id="KW-1185">Reference proteome</keyword>
<dbReference type="Proteomes" id="UP000294656">
    <property type="component" value="Unassembled WGS sequence"/>
</dbReference>